<dbReference type="EMBL" id="FXAW01000002">
    <property type="protein sequence ID" value="SMG23224.1"/>
    <property type="molecule type" value="Genomic_DNA"/>
</dbReference>
<keyword evidence="3" id="KW-1185">Reference proteome</keyword>
<dbReference type="AlphaFoldDB" id="A0A1X7J8A5"/>
<organism evidence="2 3">
    <name type="scientific">Marivirga sericea</name>
    <dbReference type="NCBI Taxonomy" id="1028"/>
    <lineage>
        <taxon>Bacteria</taxon>
        <taxon>Pseudomonadati</taxon>
        <taxon>Bacteroidota</taxon>
        <taxon>Cytophagia</taxon>
        <taxon>Cytophagales</taxon>
        <taxon>Marivirgaceae</taxon>
        <taxon>Marivirga</taxon>
    </lineage>
</organism>
<feature type="transmembrane region" description="Helical" evidence="1">
    <location>
        <begin position="12"/>
        <end position="36"/>
    </location>
</feature>
<sequence>MRKNNKYYVRKTHRWLGVIIGVQFLFWTVSGLYFSWTDIDEIHGDHFIEEHRNHSAAIGILPVLDSTVQINEISLRFIGEQSYFFINDSLLIHTQTGLKKNGVTKKEAESIARKHVIEQYEIKSSEMLTEVGPHHEYRGRPLPVWAVKFDSPENLTAYVSQRDGSFQRVRHRAWRWFDFLWMGHTMDYESRDDFNNWLLRIFSVFGLLTVLSGFTLFFVTNKKRIKKKA</sequence>
<gene>
    <name evidence="2" type="ORF">SAMN05661096_01361</name>
</gene>
<keyword evidence="1" id="KW-0472">Membrane</keyword>
<dbReference type="OrthoDB" id="9806195at2"/>
<dbReference type="STRING" id="1028.SAMN05661096_01361"/>
<keyword evidence="1" id="KW-1133">Transmembrane helix</keyword>
<protein>
    <submittedName>
        <fullName evidence="2">PepSY-associated TM helix</fullName>
    </submittedName>
</protein>
<name>A0A1X7J8A5_9BACT</name>
<evidence type="ECO:0000313" key="2">
    <source>
        <dbReference type="EMBL" id="SMG23224.1"/>
    </source>
</evidence>
<keyword evidence="1" id="KW-0812">Transmembrane</keyword>
<evidence type="ECO:0000313" key="3">
    <source>
        <dbReference type="Proteomes" id="UP000193804"/>
    </source>
</evidence>
<dbReference type="Proteomes" id="UP000193804">
    <property type="component" value="Unassembled WGS sequence"/>
</dbReference>
<evidence type="ECO:0000256" key="1">
    <source>
        <dbReference type="SAM" id="Phobius"/>
    </source>
</evidence>
<dbReference type="RefSeq" id="WP_085516307.1">
    <property type="nucleotide sequence ID" value="NZ_FXAW01000002.1"/>
</dbReference>
<accession>A0A1X7J8A5</accession>
<feature type="transmembrane region" description="Helical" evidence="1">
    <location>
        <begin position="197"/>
        <end position="219"/>
    </location>
</feature>
<reference evidence="3" key="1">
    <citation type="submission" date="2017-04" db="EMBL/GenBank/DDBJ databases">
        <authorList>
            <person name="Varghese N."/>
            <person name="Submissions S."/>
        </authorList>
    </citation>
    <scope>NUCLEOTIDE SEQUENCE [LARGE SCALE GENOMIC DNA]</scope>
    <source>
        <strain evidence="3">DSM 4125</strain>
    </source>
</reference>
<proteinExistence type="predicted"/>